<evidence type="ECO:0000313" key="1">
    <source>
        <dbReference type="EMBL" id="MFB8772355.1"/>
    </source>
</evidence>
<reference evidence="1 2" key="1">
    <citation type="submission" date="2024-01" db="EMBL/GenBank/DDBJ databases">
        <title>Genome mining of biosynthetic gene clusters to explore secondary metabolites of Streptomyces sp.</title>
        <authorList>
            <person name="Baig A."/>
            <person name="Ajitkumar Shintre N."/>
            <person name="Kumar H."/>
            <person name="Anbarasu A."/>
            <person name="Ramaiah S."/>
        </authorList>
    </citation>
    <scope>NUCLEOTIDE SEQUENCE [LARGE SCALE GENOMIC DNA]</scope>
    <source>
        <strain evidence="1 2">A57</strain>
    </source>
</reference>
<name>A0ABV5E671_9ACTN</name>
<dbReference type="EMBL" id="JAYMRP010000004">
    <property type="protein sequence ID" value="MFB8772355.1"/>
    <property type="molecule type" value="Genomic_DNA"/>
</dbReference>
<comment type="caution">
    <text evidence="1">The sequence shown here is derived from an EMBL/GenBank/DDBJ whole genome shotgun (WGS) entry which is preliminary data.</text>
</comment>
<sequence>MIDKAVRQLGRAVHALTEEAAADRLARFENTPSRSAGCPV</sequence>
<accession>A0ABV5E671</accession>
<protein>
    <submittedName>
        <fullName evidence="1">Uncharacterized protein</fullName>
    </submittedName>
</protein>
<gene>
    <name evidence="1" type="ORF">VSS16_06355</name>
</gene>
<dbReference type="RefSeq" id="WP_376731316.1">
    <property type="nucleotide sequence ID" value="NZ_JAYMRP010000004.1"/>
</dbReference>
<evidence type="ECO:0000313" key="2">
    <source>
        <dbReference type="Proteomes" id="UP001585080"/>
    </source>
</evidence>
<organism evidence="1 2">
    <name type="scientific">Streptomyces broussonetiae</name>
    <dbReference type="NCBI Taxonomy" id="2686304"/>
    <lineage>
        <taxon>Bacteria</taxon>
        <taxon>Bacillati</taxon>
        <taxon>Actinomycetota</taxon>
        <taxon>Actinomycetes</taxon>
        <taxon>Kitasatosporales</taxon>
        <taxon>Streptomycetaceae</taxon>
        <taxon>Streptomyces</taxon>
    </lineage>
</organism>
<keyword evidence="2" id="KW-1185">Reference proteome</keyword>
<dbReference type="Proteomes" id="UP001585080">
    <property type="component" value="Unassembled WGS sequence"/>
</dbReference>
<proteinExistence type="predicted"/>